<name>A0ABW6C1F9_9BACT</name>
<feature type="transmembrane region" description="Helical" evidence="1">
    <location>
        <begin position="39"/>
        <end position="63"/>
    </location>
</feature>
<keyword evidence="1" id="KW-1133">Transmembrane helix</keyword>
<sequence>MLGNFLILLASWGLLRLENKSLAVLGLSPTLLRVLQLLLGFLATLSLAVLLSYVFSFVAYFSWEPVQDMGLGFLFKGLNKTLQSVLFEEFIFRGYLLYKLITLFGERKANLISAAAFGIYHWFTLGVLGNPILMIWVFVNTGLWGLMFAYAYSRTGSLALPIGLHWGWNFIDQIIFNQKGGSLFSAVTSVHTRYLSTLESMLYLQLPVLTFAVGLIVLLAQQARPVKFAKHS</sequence>
<dbReference type="Pfam" id="PF02517">
    <property type="entry name" value="Rce1-like"/>
    <property type="match status" value="1"/>
</dbReference>
<dbReference type="RefSeq" id="WP_377490389.1">
    <property type="nucleotide sequence ID" value="NZ_JBHUOX010000027.1"/>
</dbReference>
<keyword evidence="3" id="KW-0378">Hydrolase</keyword>
<dbReference type="GO" id="GO:0016787">
    <property type="term" value="F:hydrolase activity"/>
    <property type="evidence" value="ECO:0007669"/>
    <property type="project" value="UniProtKB-KW"/>
</dbReference>
<dbReference type="InterPro" id="IPR003675">
    <property type="entry name" value="Rce1/LyrA-like_dom"/>
</dbReference>
<dbReference type="PANTHER" id="PTHR39430:SF1">
    <property type="entry name" value="PROTEASE"/>
    <property type="match status" value="1"/>
</dbReference>
<feature type="domain" description="CAAX prenyl protease 2/Lysostaphin resistance protein A-like" evidence="2">
    <location>
        <begin position="75"/>
        <end position="171"/>
    </location>
</feature>
<reference evidence="4" key="1">
    <citation type="journal article" date="2019" name="Int. J. Syst. Evol. Microbiol.">
        <title>The Global Catalogue of Microorganisms (GCM) 10K type strain sequencing project: providing services to taxonomists for standard genome sequencing and annotation.</title>
        <authorList>
            <consortium name="The Broad Institute Genomics Platform"/>
            <consortium name="The Broad Institute Genome Sequencing Center for Infectious Disease"/>
            <person name="Wu L."/>
            <person name="Ma J."/>
        </authorList>
    </citation>
    <scope>NUCLEOTIDE SEQUENCE [LARGE SCALE GENOMIC DNA]</scope>
    <source>
        <strain evidence="4">KCTC 23984</strain>
    </source>
</reference>
<feature type="transmembrane region" description="Helical" evidence="1">
    <location>
        <begin position="202"/>
        <end position="220"/>
    </location>
</feature>
<comment type="caution">
    <text evidence="3">The sequence shown here is derived from an EMBL/GenBank/DDBJ whole genome shotgun (WGS) entry which is preliminary data.</text>
</comment>
<gene>
    <name evidence="3" type="ORF">ACFS7Z_23215</name>
</gene>
<dbReference type="EMBL" id="JBHUOX010000027">
    <property type="protein sequence ID" value="MFD3003291.1"/>
    <property type="molecule type" value="Genomic_DNA"/>
</dbReference>
<keyword evidence="4" id="KW-1185">Reference proteome</keyword>
<proteinExistence type="predicted"/>
<evidence type="ECO:0000313" key="4">
    <source>
        <dbReference type="Proteomes" id="UP001597641"/>
    </source>
</evidence>
<dbReference type="EC" id="3.4.-.-" evidence="3"/>
<dbReference type="Proteomes" id="UP001597641">
    <property type="component" value="Unassembled WGS sequence"/>
</dbReference>
<protein>
    <submittedName>
        <fullName evidence="3">CPBP family intramembrane glutamic endopeptidase</fullName>
        <ecNumber evidence="3">3.4.-.-</ecNumber>
    </submittedName>
</protein>
<keyword evidence="1" id="KW-0812">Transmembrane</keyword>
<dbReference type="PANTHER" id="PTHR39430">
    <property type="entry name" value="MEMBRANE-ASSOCIATED PROTEASE-RELATED"/>
    <property type="match status" value="1"/>
</dbReference>
<evidence type="ECO:0000313" key="3">
    <source>
        <dbReference type="EMBL" id="MFD3003291.1"/>
    </source>
</evidence>
<evidence type="ECO:0000259" key="2">
    <source>
        <dbReference type="Pfam" id="PF02517"/>
    </source>
</evidence>
<keyword evidence="1" id="KW-0472">Membrane</keyword>
<accession>A0ABW6C1F9</accession>
<evidence type="ECO:0000256" key="1">
    <source>
        <dbReference type="SAM" id="Phobius"/>
    </source>
</evidence>
<feature type="transmembrane region" description="Helical" evidence="1">
    <location>
        <begin position="111"/>
        <end position="128"/>
    </location>
</feature>
<organism evidence="3 4">
    <name type="scientific">Pontibacter toksunensis</name>
    <dbReference type="NCBI Taxonomy" id="1332631"/>
    <lineage>
        <taxon>Bacteria</taxon>
        <taxon>Pseudomonadati</taxon>
        <taxon>Bacteroidota</taxon>
        <taxon>Cytophagia</taxon>
        <taxon>Cytophagales</taxon>
        <taxon>Hymenobacteraceae</taxon>
        <taxon>Pontibacter</taxon>
    </lineage>
</organism>